<feature type="transmembrane region" description="Helical" evidence="1">
    <location>
        <begin position="12"/>
        <end position="39"/>
    </location>
</feature>
<organism evidence="2">
    <name type="scientific">Anguilla anguilla</name>
    <name type="common">European freshwater eel</name>
    <name type="synonym">Muraena anguilla</name>
    <dbReference type="NCBI Taxonomy" id="7936"/>
    <lineage>
        <taxon>Eukaryota</taxon>
        <taxon>Metazoa</taxon>
        <taxon>Chordata</taxon>
        <taxon>Craniata</taxon>
        <taxon>Vertebrata</taxon>
        <taxon>Euteleostomi</taxon>
        <taxon>Actinopterygii</taxon>
        <taxon>Neopterygii</taxon>
        <taxon>Teleostei</taxon>
        <taxon>Anguilliformes</taxon>
        <taxon>Anguillidae</taxon>
        <taxon>Anguilla</taxon>
    </lineage>
</organism>
<protein>
    <submittedName>
        <fullName evidence="2">Uncharacterized protein</fullName>
    </submittedName>
</protein>
<evidence type="ECO:0000313" key="2">
    <source>
        <dbReference type="EMBL" id="JAH11543.1"/>
    </source>
</evidence>
<name>A0A0E9Q5Z8_ANGAN</name>
<dbReference type="EMBL" id="GBXM01097034">
    <property type="protein sequence ID" value="JAH11543.1"/>
    <property type="molecule type" value="Transcribed_RNA"/>
</dbReference>
<sequence length="58" mass="6647">MNVLIQTSTSFCHIICLGVAGLLSHFIFLPQIKCITLLISKNRLREHYRPFLLHLIIG</sequence>
<keyword evidence="1" id="KW-0472">Membrane</keyword>
<reference evidence="2" key="2">
    <citation type="journal article" date="2015" name="Fish Shellfish Immunol.">
        <title>Early steps in the European eel (Anguilla anguilla)-Vibrio vulnificus interaction in the gills: Role of the RtxA13 toxin.</title>
        <authorList>
            <person name="Callol A."/>
            <person name="Pajuelo D."/>
            <person name="Ebbesson L."/>
            <person name="Teles M."/>
            <person name="MacKenzie S."/>
            <person name="Amaro C."/>
        </authorList>
    </citation>
    <scope>NUCLEOTIDE SEQUENCE</scope>
</reference>
<proteinExistence type="predicted"/>
<dbReference type="AlphaFoldDB" id="A0A0E9Q5Z8"/>
<accession>A0A0E9Q5Z8</accession>
<keyword evidence="1" id="KW-1133">Transmembrane helix</keyword>
<evidence type="ECO:0000256" key="1">
    <source>
        <dbReference type="SAM" id="Phobius"/>
    </source>
</evidence>
<keyword evidence="1" id="KW-0812">Transmembrane</keyword>
<reference evidence="2" key="1">
    <citation type="submission" date="2014-11" db="EMBL/GenBank/DDBJ databases">
        <authorList>
            <person name="Amaro Gonzalez C."/>
        </authorList>
    </citation>
    <scope>NUCLEOTIDE SEQUENCE</scope>
</reference>